<dbReference type="EMBL" id="AP025017">
    <property type="protein sequence ID" value="BDA63997.1"/>
    <property type="molecule type" value="Genomic_DNA"/>
</dbReference>
<proteinExistence type="predicted"/>
<feature type="compositionally biased region" description="Basic and acidic residues" evidence="1">
    <location>
        <begin position="674"/>
        <end position="683"/>
    </location>
</feature>
<feature type="region of interest" description="Disordered" evidence="1">
    <location>
        <begin position="661"/>
        <end position="686"/>
    </location>
</feature>
<dbReference type="InterPro" id="IPR032830">
    <property type="entry name" value="XPB/Ssl2_N"/>
</dbReference>
<dbReference type="RefSeq" id="WP_223911488.1">
    <property type="nucleotide sequence ID" value="NZ_AP025017.1"/>
</dbReference>
<evidence type="ECO:0000259" key="2">
    <source>
        <dbReference type="Pfam" id="PF13625"/>
    </source>
</evidence>
<dbReference type="Proteomes" id="UP000824496">
    <property type="component" value="Chromosome"/>
</dbReference>
<keyword evidence="4" id="KW-1185">Reference proteome</keyword>
<organism evidence="3 4">
    <name type="scientific">Actinomyces capricornis</name>
    <dbReference type="NCBI Taxonomy" id="2755559"/>
    <lineage>
        <taxon>Bacteria</taxon>
        <taxon>Bacillati</taxon>
        <taxon>Actinomycetota</taxon>
        <taxon>Actinomycetes</taxon>
        <taxon>Actinomycetales</taxon>
        <taxon>Actinomycetaceae</taxon>
        <taxon>Actinomyces</taxon>
    </lineage>
</organism>
<name>A0ABM7UHC6_9ACTO</name>
<dbReference type="Pfam" id="PF13625">
    <property type="entry name" value="Helicase_C_3"/>
    <property type="match status" value="1"/>
</dbReference>
<gene>
    <name evidence="3" type="ORF">MANAM107_08310</name>
</gene>
<evidence type="ECO:0000256" key="1">
    <source>
        <dbReference type="SAM" id="MobiDB-lite"/>
    </source>
</evidence>
<evidence type="ECO:0000313" key="4">
    <source>
        <dbReference type="Proteomes" id="UP000824496"/>
    </source>
</evidence>
<reference evidence="3 4" key="1">
    <citation type="submission" date="2021-08" db="EMBL/GenBank/DDBJ databases">
        <title>Whole genome sequence of novel Actinomyces species strain MAS-1.</title>
        <authorList>
            <person name="Saito M."/>
            <person name="Kuwahara N."/>
            <person name="Takizawa T."/>
            <person name="Gotouda H."/>
            <person name="Ochiai T."/>
        </authorList>
    </citation>
    <scope>NUCLEOTIDE SEQUENCE [LARGE SCALE GENOMIC DNA]</scope>
    <source>
        <strain evidence="3 4">MAS-1</strain>
    </source>
</reference>
<accession>A0ABM7UHC6</accession>
<sequence length="799" mass="82303">MSPASPRDLAAHLTALPDRGIAGLLSARPDLATPPPPSLSALALRAAARPSVEQALAGLDAPTLAVAQALVVGEDEAGQGPDAEGPDAEAIATSLGLPVDDAAAAAQRVADLALVVGARPVQGLVEAFGPHPFGLGPAAAQDPGTLPPTLAELQSNRQDLPSASVELLEVLTWGPPVGTLRPGGAAPAAEPLIERGWLHRSTDAQGRTRLVLPRQVALALRGGRLTREELTRPDPSALEEVDSATVASEAAFHAEEAVRLVEELLQEWDHEAAPILRTGGVGVRALHRTAEALDCEPAQAARIIETAAAAGLLGLDEAGAHWQPSRAAQDWRAQGVEQRWAPLAAAWMGSARTPWLVGARDDRGAPRPVLAADLEAAWARRLRRRLLLLLDALPPGRATIPAFVRAALSYERPRRTMPPGAVSAVMAEAEALGVLGAGALSTAGRILARELTGTPSAGDAAPTAAGAPAAGAANGPTPGHLLLPALEEALAADLPAPVTMLLVQSDLTAIVPGRPDPALARLLARTSEVESRGGALGVRFTPDSVRGALDAGWAAEEILDELAAVSPSPLPSALRALVEDAARKHGAVRVRAAASILRVADEAVAAGLLAEPALRPLGLSLLAPGILASSAPPRQVVRELRQAGLAPALEDAQGGLLRLAQAPSGRGAPAPSRPGEDYADLRSRRPQAPAARALTALVTRMRQGEALRGAGLAEPVTDPAHVLAALRQAQAARAPLMLRLAGPDGAAQERRVRVLAIEPGRVRLRDAVRETELTVAVHRIISVAEEEAGAAGQERVPGR</sequence>
<feature type="domain" description="Helicase XPB/Ssl2 N-terminal" evidence="2">
    <location>
        <begin position="501"/>
        <end position="622"/>
    </location>
</feature>
<evidence type="ECO:0000313" key="3">
    <source>
        <dbReference type="EMBL" id="BDA63997.1"/>
    </source>
</evidence>
<protein>
    <recommendedName>
        <fullName evidence="2">Helicase XPB/Ssl2 N-terminal domain-containing protein</fullName>
    </recommendedName>
</protein>